<keyword evidence="2" id="KW-1185">Reference proteome</keyword>
<dbReference type="EMBL" id="JASSVS010000028">
    <property type="protein sequence ID" value="MDL0433975.1"/>
    <property type="molecule type" value="Genomic_DNA"/>
</dbReference>
<dbReference type="Proteomes" id="UP001227964">
    <property type="component" value="Unassembled WGS sequence"/>
</dbReference>
<comment type="caution">
    <text evidence="1">The sequence shown here is derived from an EMBL/GenBank/DDBJ whole genome shotgun (WGS) entry which is preliminary data.</text>
</comment>
<evidence type="ECO:0000313" key="2">
    <source>
        <dbReference type="Proteomes" id="UP001227964"/>
    </source>
</evidence>
<dbReference type="RefSeq" id="WP_285394049.1">
    <property type="nucleotide sequence ID" value="NZ_JASSVS010000028.1"/>
</dbReference>
<gene>
    <name evidence="1" type="ORF">QPM17_22805</name>
</gene>
<name>A0ABT7IIH8_9GAMM</name>
<protein>
    <submittedName>
        <fullName evidence="1">Uncharacterized protein</fullName>
    </submittedName>
</protein>
<accession>A0ABT7IIH8</accession>
<evidence type="ECO:0000313" key="1">
    <source>
        <dbReference type="EMBL" id="MDL0433975.1"/>
    </source>
</evidence>
<organism evidence="1 2">
    <name type="scientific">Marinobacter azerbaijanicus</name>
    <dbReference type="NCBI Taxonomy" id="3050455"/>
    <lineage>
        <taxon>Bacteria</taxon>
        <taxon>Pseudomonadati</taxon>
        <taxon>Pseudomonadota</taxon>
        <taxon>Gammaproteobacteria</taxon>
        <taxon>Pseudomonadales</taxon>
        <taxon>Marinobacteraceae</taxon>
        <taxon>Marinobacter</taxon>
    </lineage>
</organism>
<proteinExistence type="predicted"/>
<sequence>MKVQEMSLFELALEVIKIHREEVKGYSNADKFVLLEMLAKGLHAAGVGRGPWRWGNTFIVLNVSKLGTPSAHVYDHYTASLMALPGWKEYTARKDVQAAELVEG</sequence>
<reference evidence="1 2" key="1">
    <citation type="submission" date="2023-06" db="EMBL/GenBank/DDBJ databases">
        <title>Marinobacter azerbaijanicus a moderately halophilic, isolated from Urmia Lake in Azerbaijan region of Iran.</title>
        <authorList>
            <person name="Sanchez-Porro C."/>
            <person name="Aghdam E.M."/>
            <person name="Saheb S.M."/>
            <person name="Tarhriz V."/>
            <person name="Kazemi E."/>
            <person name="Ammozegar M.A."/>
            <person name="Ventosa A."/>
            <person name="Hejazi M.S."/>
        </authorList>
    </citation>
    <scope>NUCLEOTIDE SEQUENCE [LARGE SCALE GENOMIC DNA]</scope>
    <source>
        <strain evidence="1 2">TBZ242</strain>
    </source>
</reference>